<dbReference type="PANTHER" id="PTHR43289:SF6">
    <property type="entry name" value="SERINE_THREONINE-PROTEIN KINASE NEKL-3"/>
    <property type="match status" value="1"/>
</dbReference>
<evidence type="ECO:0000256" key="3">
    <source>
        <dbReference type="ARBA" id="ARBA00022741"/>
    </source>
</evidence>
<dbReference type="EMBL" id="JBEPMJ010000015">
    <property type="protein sequence ID" value="MET3750888.1"/>
    <property type="molecule type" value="Genomic_DNA"/>
</dbReference>
<evidence type="ECO:0000256" key="1">
    <source>
        <dbReference type="ARBA" id="ARBA00012513"/>
    </source>
</evidence>
<evidence type="ECO:0000313" key="10">
    <source>
        <dbReference type="EMBL" id="MET3750888.1"/>
    </source>
</evidence>
<dbReference type="SMART" id="SM00028">
    <property type="entry name" value="TPR"/>
    <property type="match status" value="4"/>
</dbReference>
<evidence type="ECO:0000259" key="9">
    <source>
        <dbReference type="PROSITE" id="PS50011"/>
    </source>
</evidence>
<dbReference type="SUPFAM" id="SSF56112">
    <property type="entry name" value="Protein kinase-like (PK-like)"/>
    <property type="match status" value="1"/>
</dbReference>
<proteinExistence type="predicted"/>
<evidence type="ECO:0000256" key="6">
    <source>
        <dbReference type="PROSITE-ProRule" id="PRU00339"/>
    </source>
</evidence>
<dbReference type="PANTHER" id="PTHR43289">
    <property type="entry name" value="MITOGEN-ACTIVATED PROTEIN KINASE KINASE KINASE 20-RELATED"/>
    <property type="match status" value="1"/>
</dbReference>
<dbReference type="Gene3D" id="1.25.40.10">
    <property type="entry name" value="Tetratricopeptide repeat domain"/>
    <property type="match status" value="2"/>
</dbReference>
<keyword evidence="2 10" id="KW-0808">Transferase</keyword>
<dbReference type="SMART" id="SM00220">
    <property type="entry name" value="S_TKc"/>
    <property type="match status" value="1"/>
</dbReference>
<evidence type="ECO:0000256" key="4">
    <source>
        <dbReference type="ARBA" id="ARBA00022777"/>
    </source>
</evidence>
<dbReference type="Pfam" id="PF00515">
    <property type="entry name" value="TPR_1"/>
    <property type="match status" value="1"/>
</dbReference>
<dbReference type="Proteomes" id="UP001549106">
    <property type="component" value="Unassembled WGS sequence"/>
</dbReference>
<dbReference type="InterPro" id="IPR019734">
    <property type="entry name" value="TPR_rpt"/>
</dbReference>
<sequence length="677" mass="78227">MLKHISDTYEIIEKIGAGNSGEVYKAYHKNLKKYVVLKKIRAELKDVLNNRAEADVLKNLHHPCLPQVFDFLEADGDVYTVMDYIPGNSFKEYLDAGTEFKEKSVLIWARQICATLSYLHSQKPPIIHSDLKPGNIMLKPDGNICLIDFNISASLDGDTAWVTGYTNGYAPPEQIEALRYNQNELDHSLWKTIDRRADIYSLGAVLYHLMTGKKPSQDENGYVEDIRSRGIRINQVFAHIIMKCLEPRPEKRYQSAEALLSDLKDIEKKDRRYRELCKKQKGIYILVIFFMAVSAVLTVNGYFRRDVDRRKQYEELVRLESQCVTSGEFENFESYYQKAAGLMPERLEAYYQKALALNQQRQYGDNINFINEKILSNPELEVDSEALNNVYYLLGNSYEKQEDYENAAKCYEKAIEIKPDNSDYYRDYAIALAYTGEMDKAQKALDTARRQGLDSVEIDYVQGEILYNNQDFQGAKEIFLTCMEKAQNDYVKMRACIMTCKCIDALEDGVGGYDEKIQLLEKARKELPTEYNIGVLETLGQVYSDMGNDTGDAAYYTKAAEVFKQIQKQGMGSYDTDYNLVVLYQNMGKYDEASALLKEMLEEYGENYRTYKALAFMEVSKQEKVDVNQRSYGLFKEYYEKAEKLYQQQLENNVNDMEMKRLKELYDQAASNGWFSS</sequence>
<gene>
    <name evidence="10" type="ORF">ABID24_002141</name>
</gene>
<dbReference type="EC" id="2.7.11.1" evidence="1"/>
<dbReference type="RefSeq" id="WP_257464810.1">
    <property type="nucleotide sequence ID" value="NZ_JANJZT010000015.1"/>
</dbReference>
<evidence type="ECO:0000256" key="5">
    <source>
        <dbReference type="ARBA" id="ARBA00022840"/>
    </source>
</evidence>
<feature type="repeat" description="TPR" evidence="6">
    <location>
        <begin position="388"/>
        <end position="421"/>
    </location>
</feature>
<accession>A0ABV2M352</accession>
<dbReference type="PROSITE" id="PS00107">
    <property type="entry name" value="PROTEIN_KINASE_ATP"/>
    <property type="match status" value="1"/>
</dbReference>
<keyword evidence="4 10" id="KW-0418">Kinase</keyword>
<evidence type="ECO:0000313" key="11">
    <source>
        <dbReference type="Proteomes" id="UP001549106"/>
    </source>
</evidence>
<dbReference type="PROSITE" id="PS50011">
    <property type="entry name" value="PROTEIN_KINASE_DOM"/>
    <property type="match status" value="1"/>
</dbReference>
<feature type="domain" description="Protein kinase" evidence="9">
    <location>
        <begin position="9"/>
        <end position="264"/>
    </location>
</feature>
<name>A0ABV2M352_9FIRM</name>
<dbReference type="InterPro" id="IPR000719">
    <property type="entry name" value="Prot_kinase_dom"/>
</dbReference>
<keyword evidence="8" id="KW-0812">Transmembrane</keyword>
<protein>
    <recommendedName>
        <fullName evidence="1">non-specific serine/threonine protein kinase</fullName>
        <ecNumber evidence="1">2.7.11.1</ecNumber>
    </recommendedName>
</protein>
<organism evidence="10 11">
    <name type="scientific">Blautia caecimuris</name>
    <dbReference type="NCBI Taxonomy" id="1796615"/>
    <lineage>
        <taxon>Bacteria</taxon>
        <taxon>Bacillati</taxon>
        <taxon>Bacillota</taxon>
        <taxon>Clostridia</taxon>
        <taxon>Lachnospirales</taxon>
        <taxon>Lachnospiraceae</taxon>
        <taxon>Blautia</taxon>
    </lineage>
</organism>
<dbReference type="InterPro" id="IPR011990">
    <property type="entry name" value="TPR-like_helical_dom_sf"/>
</dbReference>
<dbReference type="PROSITE" id="PS50005">
    <property type="entry name" value="TPR"/>
    <property type="match status" value="1"/>
</dbReference>
<dbReference type="Pfam" id="PF14559">
    <property type="entry name" value="TPR_19"/>
    <property type="match status" value="1"/>
</dbReference>
<dbReference type="PROSITE" id="PS00108">
    <property type="entry name" value="PROTEIN_KINASE_ST"/>
    <property type="match status" value="1"/>
</dbReference>
<feature type="binding site" evidence="7">
    <location>
        <position position="38"/>
    </location>
    <ligand>
        <name>ATP</name>
        <dbReference type="ChEBI" id="CHEBI:30616"/>
    </ligand>
</feature>
<comment type="caution">
    <text evidence="10">The sequence shown here is derived from an EMBL/GenBank/DDBJ whole genome shotgun (WGS) entry which is preliminary data.</text>
</comment>
<dbReference type="CDD" id="cd14014">
    <property type="entry name" value="STKc_PknB_like"/>
    <property type="match status" value="1"/>
</dbReference>
<dbReference type="GO" id="GO:0004674">
    <property type="term" value="F:protein serine/threonine kinase activity"/>
    <property type="evidence" value="ECO:0007669"/>
    <property type="project" value="UniProtKB-EC"/>
</dbReference>
<dbReference type="InterPro" id="IPR011009">
    <property type="entry name" value="Kinase-like_dom_sf"/>
</dbReference>
<dbReference type="Pfam" id="PF00069">
    <property type="entry name" value="Pkinase"/>
    <property type="match status" value="1"/>
</dbReference>
<keyword evidence="8" id="KW-0472">Membrane</keyword>
<dbReference type="PROSITE" id="PS50293">
    <property type="entry name" value="TPR_REGION"/>
    <property type="match status" value="1"/>
</dbReference>
<dbReference type="InterPro" id="IPR017441">
    <property type="entry name" value="Protein_kinase_ATP_BS"/>
</dbReference>
<reference evidence="10 11" key="1">
    <citation type="submission" date="2024-06" db="EMBL/GenBank/DDBJ databases">
        <title>Genomic Encyclopedia of Type Strains, Phase IV (KMG-IV): sequencing the most valuable type-strain genomes for metagenomic binning, comparative biology and taxonomic classification.</title>
        <authorList>
            <person name="Goeker M."/>
        </authorList>
    </citation>
    <scope>NUCLEOTIDE SEQUENCE [LARGE SCALE GENOMIC DNA]</scope>
    <source>
        <strain evidence="10 11">DSM 29492</strain>
    </source>
</reference>
<dbReference type="Pfam" id="PF13432">
    <property type="entry name" value="TPR_16"/>
    <property type="match status" value="1"/>
</dbReference>
<evidence type="ECO:0000256" key="7">
    <source>
        <dbReference type="PROSITE-ProRule" id="PRU10141"/>
    </source>
</evidence>
<keyword evidence="11" id="KW-1185">Reference proteome</keyword>
<evidence type="ECO:0000256" key="8">
    <source>
        <dbReference type="SAM" id="Phobius"/>
    </source>
</evidence>
<feature type="transmembrane region" description="Helical" evidence="8">
    <location>
        <begin position="282"/>
        <end position="303"/>
    </location>
</feature>
<keyword evidence="3 7" id="KW-0547">Nucleotide-binding</keyword>
<keyword evidence="6" id="KW-0802">TPR repeat</keyword>
<dbReference type="SUPFAM" id="SSF48452">
    <property type="entry name" value="TPR-like"/>
    <property type="match status" value="2"/>
</dbReference>
<keyword evidence="5 7" id="KW-0067">ATP-binding</keyword>
<dbReference type="Gene3D" id="1.10.510.10">
    <property type="entry name" value="Transferase(Phosphotransferase) domain 1"/>
    <property type="match status" value="1"/>
</dbReference>
<keyword evidence="8" id="KW-1133">Transmembrane helix</keyword>
<dbReference type="InterPro" id="IPR008271">
    <property type="entry name" value="Ser/Thr_kinase_AS"/>
</dbReference>
<evidence type="ECO:0000256" key="2">
    <source>
        <dbReference type="ARBA" id="ARBA00022679"/>
    </source>
</evidence>